<feature type="transmembrane region" description="Helical" evidence="1">
    <location>
        <begin position="42"/>
        <end position="60"/>
    </location>
</feature>
<keyword evidence="1" id="KW-0812">Transmembrane</keyword>
<organism evidence="2 3">
    <name type="scientific">Hyunsoonleella aestuarii</name>
    <dbReference type="NCBI Taxonomy" id="912802"/>
    <lineage>
        <taxon>Bacteria</taxon>
        <taxon>Pseudomonadati</taxon>
        <taxon>Bacteroidota</taxon>
        <taxon>Flavobacteriia</taxon>
        <taxon>Flavobacteriales</taxon>
        <taxon>Flavobacteriaceae</taxon>
    </lineage>
</organism>
<dbReference type="Proteomes" id="UP001500027">
    <property type="component" value="Unassembled WGS sequence"/>
</dbReference>
<evidence type="ECO:0000313" key="2">
    <source>
        <dbReference type="EMBL" id="GAA4270001.1"/>
    </source>
</evidence>
<accession>A0ABP8ECN8</accession>
<evidence type="ECO:0000313" key="3">
    <source>
        <dbReference type="Proteomes" id="UP001500027"/>
    </source>
</evidence>
<dbReference type="EMBL" id="BAABAV010000002">
    <property type="protein sequence ID" value="GAA4270001.1"/>
    <property type="molecule type" value="Genomic_DNA"/>
</dbReference>
<sequence>MKGLEDYMLPCLNKKLFGVECMGCGIQRSVALVFRGEFIEAFYMYPAIYTLILFFCIIIINAIRKFKFANKIIIILAIVNTVIIISSFILKTFIINK</sequence>
<comment type="caution">
    <text evidence="2">The sequence shown here is derived from an EMBL/GenBank/DDBJ whole genome shotgun (WGS) entry which is preliminary data.</text>
</comment>
<keyword evidence="1" id="KW-0472">Membrane</keyword>
<protein>
    <submittedName>
        <fullName evidence="2">DUF2752 domain-containing protein</fullName>
    </submittedName>
</protein>
<reference evidence="3" key="1">
    <citation type="journal article" date="2019" name="Int. J. Syst. Evol. Microbiol.">
        <title>The Global Catalogue of Microorganisms (GCM) 10K type strain sequencing project: providing services to taxonomists for standard genome sequencing and annotation.</title>
        <authorList>
            <consortium name="The Broad Institute Genomics Platform"/>
            <consortium name="The Broad Institute Genome Sequencing Center for Infectious Disease"/>
            <person name="Wu L."/>
            <person name="Ma J."/>
        </authorList>
    </citation>
    <scope>NUCLEOTIDE SEQUENCE [LARGE SCALE GENOMIC DNA]</scope>
    <source>
        <strain evidence="3">JCM 17452</strain>
    </source>
</reference>
<dbReference type="InterPro" id="IPR021215">
    <property type="entry name" value="DUF2752"/>
</dbReference>
<feature type="transmembrane region" description="Helical" evidence="1">
    <location>
        <begin position="72"/>
        <end position="95"/>
    </location>
</feature>
<evidence type="ECO:0000256" key="1">
    <source>
        <dbReference type="SAM" id="Phobius"/>
    </source>
</evidence>
<keyword evidence="3" id="KW-1185">Reference proteome</keyword>
<name>A0ABP8ECN8_9FLAO</name>
<dbReference type="RefSeq" id="WP_139002383.1">
    <property type="nucleotide sequence ID" value="NZ_BAABAV010000002.1"/>
</dbReference>
<gene>
    <name evidence="2" type="ORF">GCM10022257_21020</name>
</gene>
<keyword evidence="1" id="KW-1133">Transmembrane helix</keyword>
<proteinExistence type="predicted"/>
<dbReference type="Pfam" id="PF10825">
    <property type="entry name" value="DUF2752"/>
    <property type="match status" value="1"/>
</dbReference>